<evidence type="ECO:0000256" key="1">
    <source>
        <dbReference type="SAM" id="MobiDB-lite"/>
    </source>
</evidence>
<dbReference type="Proteomes" id="UP000440498">
    <property type="component" value="Unassembled WGS sequence"/>
</dbReference>
<dbReference type="EMBL" id="WHUG01000020">
    <property type="protein sequence ID" value="MQA42372.1"/>
    <property type="molecule type" value="Genomic_DNA"/>
</dbReference>
<name>A0A6A7NCE3_9BURK</name>
<organism evidence="2 3">
    <name type="scientific">Rugamonas aquatica</name>
    <dbReference type="NCBI Taxonomy" id="2743357"/>
    <lineage>
        <taxon>Bacteria</taxon>
        <taxon>Pseudomonadati</taxon>
        <taxon>Pseudomonadota</taxon>
        <taxon>Betaproteobacteria</taxon>
        <taxon>Burkholderiales</taxon>
        <taxon>Oxalobacteraceae</taxon>
        <taxon>Telluria group</taxon>
        <taxon>Rugamonas</taxon>
    </lineage>
</organism>
<reference evidence="2 3" key="1">
    <citation type="submission" date="2019-10" db="EMBL/GenBank/DDBJ databases">
        <title>Two novel species isolated from a subtropical stream in China.</title>
        <authorList>
            <person name="Lu H."/>
        </authorList>
    </citation>
    <scope>NUCLEOTIDE SEQUENCE [LARGE SCALE GENOMIC DNA]</scope>
    <source>
        <strain evidence="2 3">FT29W</strain>
    </source>
</reference>
<sequence length="97" mass="10097">MTLPQYVTINGTSYASANLNEAARIQAANIQAVDAELARLQQQTAFAQTARNAYANALIEAVKGREAAAPAEKPKKPRAPRKPKAAAAPGVAAPTSL</sequence>
<comment type="caution">
    <text evidence="2">The sequence shown here is derived from an EMBL/GenBank/DDBJ whole genome shotgun (WGS) entry which is preliminary data.</text>
</comment>
<dbReference type="AlphaFoldDB" id="A0A6A7NCE3"/>
<dbReference type="RefSeq" id="WP_152841470.1">
    <property type="nucleotide sequence ID" value="NZ_WHUG01000020.1"/>
</dbReference>
<feature type="compositionally biased region" description="Low complexity" evidence="1">
    <location>
        <begin position="85"/>
        <end position="97"/>
    </location>
</feature>
<feature type="compositionally biased region" description="Basic residues" evidence="1">
    <location>
        <begin position="75"/>
        <end position="84"/>
    </location>
</feature>
<gene>
    <name evidence="2" type="ORF">GEV02_29975</name>
</gene>
<accession>A0A6A7NCE3</accession>
<evidence type="ECO:0000313" key="2">
    <source>
        <dbReference type="EMBL" id="MQA42372.1"/>
    </source>
</evidence>
<keyword evidence="3" id="KW-1185">Reference proteome</keyword>
<evidence type="ECO:0000313" key="3">
    <source>
        <dbReference type="Proteomes" id="UP000440498"/>
    </source>
</evidence>
<feature type="region of interest" description="Disordered" evidence="1">
    <location>
        <begin position="65"/>
        <end position="97"/>
    </location>
</feature>
<protein>
    <submittedName>
        <fullName evidence="2">Uncharacterized protein</fullName>
    </submittedName>
</protein>
<proteinExistence type="predicted"/>